<organism evidence="1 2">
    <name type="scientific">Candidatus Fischerbacteria bacterium RBG_13_37_8</name>
    <dbReference type="NCBI Taxonomy" id="1817863"/>
    <lineage>
        <taxon>Bacteria</taxon>
        <taxon>Candidatus Fischeribacteriota</taxon>
    </lineage>
</organism>
<accession>A0A1F5VQ98</accession>
<dbReference type="EMBL" id="MFGW01000111">
    <property type="protein sequence ID" value="OGF65594.1"/>
    <property type="molecule type" value="Genomic_DNA"/>
</dbReference>
<sequence length="248" mass="29034">MKRFYYFSAAYVVFLLYLFSGLCLCENQSRENTIAALSEFELKSHLRILDTILENRDYLFYGLLNIHGSTTLTLGLSADFWKQLDDEKRLSLFSELNDKVRILKTSELSNEDREKVIKGILMLPEENHWAIVLGNYESGEFQLGEILVMGALEDGRQVINEADKIAYENFIKSHQHFLESTYLQKHESVLQKILKEHFHISIGLRNYQDKTALFLGLTNDTWNSLSEQEKFKHRILNLFKQEEFHGKI</sequence>
<gene>
    <name evidence="1" type="ORF">A2Y62_12795</name>
</gene>
<name>A0A1F5VQ98_9BACT</name>
<dbReference type="AlphaFoldDB" id="A0A1F5VQ98"/>
<evidence type="ECO:0000313" key="2">
    <source>
        <dbReference type="Proteomes" id="UP000178943"/>
    </source>
</evidence>
<proteinExistence type="predicted"/>
<evidence type="ECO:0000313" key="1">
    <source>
        <dbReference type="EMBL" id="OGF65594.1"/>
    </source>
</evidence>
<reference evidence="1 2" key="1">
    <citation type="journal article" date="2016" name="Nat. Commun.">
        <title>Thousands of microbial genomes shed light on interconnected biogeochemical processes in an aquifer system.</title>
        <authorList>
            <person name="Anantharaman K."/>
            <person name="Brown C.T."/>
            <person name="Hug L.A."/>
            <person name="Sharon I."/>
            <person name="Castelle C.J."/>
            <person name="Probst A.J."/>
            <person name="Thomas B.C."/>
            <person name="Singh A."/>
            <person name="Wilkins M.J."/>
            <person name="Karaoz U."/>
            <person name="Brodie E.L."/>
            <person name="Williams K.H."/>
            <person name="Hubbard S.S."/>
            <person name="Banfield J.F."/>
        </authorList>
    </citation>
    <scope>NUCLEOTIDE SEQUENCE [LARGE SCALE GENOMIC DNA]</scope>
</reference>
<comment type="caution">
    <text evidence="1">The sequence shown here is derived from an EMBL/GenBank/DDBJ whole genome shotgun (WGS) entry which is preliminary data.</text>
</comment>
<dbReference type="Proteomes" id="UP000178943">
    <property type="component" value="Unassembled WGS sequence"/>
</dbReference>
<protein>
    <submittedName>
        <fullName evidence="1">Uncharacterized protein</fullName>
    </submittedName>
</protein>